<proteinExistence type="predicted"/>
<dbReference type="AlphaFoldDB" id="A0A6A0AFG8"/>
<dbReference type="Proteomes" id="UP000485058">
    <property type="component" value="Unassembled WGS sequence"/>
</dbReference>
<dbReference type="EMBL" id="BLLF01005590">
    <property type="protein sequence ID" value="GFH31392.1"/>
    <property type="molecule type" value="Genomic_DNA"/>
</dbReference>
<reference evidence="1 2" key="1">
    <citation type="submission" date="2020-02" db="EMBL/GenBank/DDBJ databases">
        <title>Draft genome sequence of Haematococcus lacustris strain NIES-144.</title>
        <authorList>
            <person name="Morimoto D."/>
            <person name="Nakagawa S."/>
            <person name="Yoshida T."/>
            <person name="Sawayama S."/>
        </authorList>
    </citation>
    <scope>NUCLEOTIDE SEQUENCE [LARGE SCALE GENOMIC DNA]</scope>
    <source>
        <strain evidence="1 2">NIES-144</strain>
    </source>
</reference>
<name>A0A6A0AFG8_HAELA</name>
<accession>A0A6A0AFG8</accession>
<gene>
    <name evidence="1" type="ORF">HaLaN_30429</name>
</gene>
<keyword evidence="2" id="KW-1185">Reference proteome</keyword>
<evidence type="ECO:0000313" key="2">
    <source>
        <dbReference type="Proteomes" id="UP000485058"/>
    </source>
</evidence>
<protein>
    <submittedName>
        <fullName evidence="1">Uncharacterized protein</fullName>
    </submittedName>
</protein>
<evidence type="ECO:0000313" key="1">
    <source>
        <dbReference type="EMBL" id="GFH31392.1"/>
    </source>
</evidence>
<sequence length="208" mass="21998">LNPAPQQQAGSDAQLVAWMTAQLQPGGPAGSGDSAINLNFASQYFPEVGLLLATDGALRLPRGLPAAALVTASPPGAFYQDHPVVDDIKVTLEYDLAAPLASPRWLDGYQAFRGLQYHPGLAIIVDVRLMVPGAGTCSPVGWSALPVFEREGPYVAGGMYQLPLFNGVPSRTVLKDMANERDVDAVIVRYLQASDTNADGPWTPGISI</sequence>
<comment type="caution">
    <text evidence="1">The sequence shown here is derived from an EMBL/GenBank/DDBJ whole genome shotgun (WGS) entry which is preliminary data.</text>
</comment>
<organism evidence="1 2">
    <name type="scientific">Haematococcus lacustris</name>
    <name type="common">Green alga</name>
    <name type="synonym">Haematococcus pluvialis</name>
    <dbReference type="NCBI Taxonomy" id="44745"/>
    <lineage>
        <taxon>Eukaryota</taxon>
        <taxon>Viridiplantae</taxon>
        <taxon>Chlorophyta</taxon>
        <taxon>core chlorophytes</taxon>
        <taxon>Chlorophyceae</taxon>
        <taxon>CS clade</taxon>
        <taxon>Chlamydomonadales</taxon>
        <taxon>Haematococcaceae</taxon>
        <taxon>Haematococcus</taxon>
    </lineage>
</organism>
<feature type="non-terminal residue" evidence="1">
    <location>
        <position position="1"/>
    </location>
</feature>